<evidence type="ECO:0000256" key="1">
    <source>
        <dbReference type="SAM" id="SignalP"/>
    </source>
</evidence>
<dbReference type="OrthoDB" id="1859733at2759"/>
<dbReference type="AlphaFoldDB" id="A0A9P8W9I6"/>
<dbReference type="Proteomes" id="UP000777438">
    <property type="component" value="Unassembled WGS sequence"/>
</dbReference>
<dbReference type="Pfam" id="PF11937">
    <property type="entry name" value="DUF3455"/>
    <property type="match status" value="1"/>
</dbReference>
<evidence type="ECO:0008006" key="4">
    <source>
        <dbReference type="Google" id="ProtNLM"/>
    </source>
</evidence>
<evidence type="ECO:0000313" key="3">
    <source>
        <dbReference type="Proteomes" id="UP000777438"/>
    </source>
</evidence>
<sequence>MLAKSLLFIASATLALASPCAKSTPTLPYNGGGTELPSPPSGVTLKHIALGFGIQNYTCTGYGATPTAIGALAMLYDITKLYPDGRRRTALSADAWTDLTGTTIDSCSVPLNLVSSGGADSANPFTDPTPLEVDGLSLPFLGHHFFNAAGTPIFDLGSQLLRATKLKGVNAPASANAGPDGTGAVAWLELGDAGESIGLSYVYRVLTAGGNSHGCTAEGASSDSTSYTAQYWFYGY</sequence>
<accession>A0A9P8W9I6</accession>
<protein>
    <recommendedName>
        <fullName evidence="4">Malate dehydrogenase</fullName>
    </recommendedName>
</protein>
<dbReference type="EMBL" id="JAGPYM010000008">
    <property type="protein sequence ID" value="KAH6891463.1"/>
    <property type="molecule type" value="Genomic_DNA"/>
</dbReference>
<feature type="chain" id="PRO_5040145307" description="Malate dehydrogenase" evidence="1">
    <location>
        <begin position="18"/>
        <end position="236"/>
    </location>
</feature>
<comment type="caution">
    <text evidence="2">The sequence shown here is derived from an EMBL/GenBank/DDBJ whole genome shotgun (WGS) entry which is preliminary data.</text>
</comment>
<dbReference type="PANTHER" id="PTHR35567">
    <property type="entry name" value="MALATE DEHYDROGENASE (AFU_ORTHOLOGUE AFUA_2G13800)"/>
    <property type="match status" value="1"/>
</dbReference>
<gene>
    <name evidence="2" type="ORF">B0T10DRAFT_312949</name>
</gene>
<reference evidence="2 3" key="1">
    <citation type="journal article" date="2021" name="Nat. Commun.">
        <title>Genetic determinants of endophytism in the Arabidopsis root mycobiome.</title>
        <authorList>
            <person name="Mesny F."/>
            <person name="Miyauchi S."/>
            <person name="Thiergart T."/>
            <person name="Pickel B."/>
            <person name="Atanasova L."/>
            <person name="Karlsson M."/>
            <person name="Huettel B."/>
            <person name="Barry K.W."/>
            <person name="Haridas S."/>
            <person name="Chen C."/>
            <person name="Bauer D."/>
            <person name="Andreopoulos W."/>
            <person name="Pangilinan J."/>
            <person name="LaButti K."/>
            <person name="Riley R."/>
            <person name="Lipzen A."/>
            <person name="Clum A."/>
            <person name="Drula E."/>
            <person name="Henrissat B."/>
            <person name="Kohler A."/>
            <person name="Grigoriev I.V."/>
            <person name="Martin F.M."/>
            <person name="Hacquard S."/>
        </authorList>
    </citation>
    <scope>NUCLEOTIDE SEQUENCE [LARGE SCALE GENOMIC DNA]</scope>
    <source>
        <strain evidence="2 3">MPI-CAGE-CH-0241</strain>
    </source>
</reference>
<dbReference type="PANTHER" id="PTHR35567:SF3">
    <property type="entry name" value="MALATE DEHYDROGENASE"/>
    <property type="match status" value="1"/>
</dbReference>
<keyword evidence="3" id="KW-1185">Reference proteome</keyword>
<dbReference type="InterPro" id="IPR021851">
    <property type="entry name" value="DUF3455"/>
</dbReference>
<evidence type="ECO:0000313" key="2">
    <source>
        <dbReference type="EMBL" id="KAH6891463.1"/>
    </source>
</evidence>
<organism evidence="2 3">
    <name type="scientific">Thelonectria olida</name>
    <dbReference type="NCBI Taxonomy" id="1576542"/>
    <lineage>
        <taxon>Eukaryota</taxon>
        <taxon>Fungi</taxon>
        <taxon>Dikarya</taxon>
        <taxon>Ascomycota</taxon>
        <taxon>Pezizomycotina</taxon>
        <taxon>Sordariomycetes</taxon>
        <taxon>Hypocreomycetidae</taxon>
        <taxon>Hypocreales</taxon>
        <taxon>Nectriaceae</taxon>
        <taxon>Thelonectria</taxon>
    </lineage>
</organism>
<feature type="signal peptide" evidence="1">
    <location>
        <begin position="1"/>
        <end position="17"/>
    </location>
</feature>
<name>A0A9P8W9I6_9HYPO</name>
<proteinExistence type="predicted"/>
<keyword evidence="1" id="KW-0732">Signal</keyword>